<proteinExistence type="predicted"/>
<feature type="coiled-coil region" evidence="1">
    <location>
        <begin position="193"/>
        <end position="223"/>
    </location>
</feature>
<dbReference type="AlphaFoldDB" id="A0A644WAC6"/>
<reference evidence="2" key="1">
    <citation type="submission" date="2019-08" db="EMBL/GenBank/DDBJ databases">
        <authorList>
            <person name="Kucharzyk K."/>
            <person name="Murdoch R.W."/>
            <person name="Higgins S."/>
            <person name="Loffler F."/>
        </authorList>
    </citation>
    <scope>NUCLEOTIDE SEQUENCE</scope>
</reference>
<sequence length="233" mass="26760">MVMTTGDATQTTCIGFAPSRSYKNVSNCSSLNVQVIYFSEDSNKLVDENILQQTFMAGTAYKMIPNTYWIFSQKTSTDAVMVSKAKQKSLVTDIYEQFKHLHRFFQFRKTEWAQIFGVSRVTIYGWLNRTMEPSGANKKRIEQLFQLVCEISDISSEDTVQLYLHHHIATLNASLFEVISSPNVVVEQRSTIIQVLEELLDRSRRKKEELDRLAATKKASEETFAYNLDQLLS</sequence>
<organism evidence="2">
    <name type="scientific">bioreactor metagenome</name>
    <dbReference type="NCBI Taxonomy" id="1076179"/>
    <lineage>
        <taxon>unclassified sequences</taxon>
        <taxon>metagenomes</taxon>
        <taxon>ecological metagenomes</taxon>
    </lineage>
</organism>
<dbReference type="EMBL" id="VSSQ01000751">
    <property type="protein sequence ID" value="MPM00765.1"/>
    <property type="molecule type" value="Genomic_DNA"/>
</dbReference>
<keyword evidence="1" id="KW-0175">Coiled coil</keyword>
<name>A0A644WAC6_9ZZZZ</name>
<evidence type="ECO:0000256" key="1">
    <source>
        <dbReference type="SAM" id="Coils"/>
    </source>
</evidence>
<protein>
    <submittedName>
        <fullName evidence="2">Uncharacterized protein</fullName>
    </submittedName>
</protein>
<gene>
    <name evidence="2" type="ORF">SDC9_46995</name>
</gene>
<comment type="caution">
    <text evidence="2">The sequence shown here is derived from an EMBL/GenBank/DDBJ whole genome shotgun (WGS) entry which is preliminary data.</text>
</comment>
<accession>A0A644WAC6</accession>
<evidence type="ECO:0000313" key="2">
    <source>
        <dbReference type="EMBL" id="MPM00765.1"/>
    </source>
</evidence>